<proteinExistence type="predicted"/>
<keyword evidence="3" id="KW-1185">Reference proteome</keyword>
<dbReference type="Proteomes" id="UP001260188">
    <property type="component" value="Unassembled WGS sequence"/>
</dbReference>
<keyword evidence="1" id="KW-0732">Signal</keyword>
<dbReference type="RefSeq" id="WP_309665164.1">
    <property type="nucleotide sequence ID" value="NZ_JAVIZA010000001.1"/>
</dbReference>
<evidence type="ECO:0000256" key="1">
    <source>
        <dbReference type="SAM" id="SignalP"/>
    </source>
</evidence>
<reference evidence="2 3" key="1">
    <citation type="submission" date="2023-08" db="EMBL/GenBank/DDBJ databases">
        <title>Functional and genomic diversity of the sorghum phyllosphere microbiome.</title>
        <authorList>
            <person name="Shade A."/>
        </authorList>
    </citation>
    <scope>NUCLEOTIDE SEQUENCE [LARGE SCALE GENOMIC DNA]</scope>
    <source>
        <strain evidence="2 3">SORGH_AS_0919</strain>
    </source>
</reference>
<evidence type="ECO:0000313" key="3">
    <source>
        <dbReference type="Proteomes" id="UP001260188"/>
    </source>
</evidence>
<sequence>MRSPMKALLLAAPILLLAGCSASDLPEFAAEQTDRDVVADERAIEGIASETTRFVGEVDGVELFLAKSQDDEICLIQLRNGGFESTACSSGGGLGTTLAGGPAIEVGDFRYLEDAENRPGREQISDSVVVIRSGL</sequence>
<organism evidence="2 3">
    <name type="scientific">Microbacterium paludicola</name>
    <dbReference type="NCBI Taxonomy" id="300019"/>
    <lineage>
        <taxon>Bacteria</taxon>
        <taxon>Bacillati</taxon>
        <taxon>Actinomycetota</taxon>
        <taxon>Actinomycetes</taxon>
        <taxon>Micrococcales</taxon>
        <taxon>Microbacteriaceae</taxon>
        <taxon>Microbacterium</taxon>
    </lineage>
</organism>
<dbReference type="PROSITE" id="PS51257">
    <property type="entry name" value="PROKAR_LIPOPROTEIN"/>
    <property type="match status" value="1"/>
</dbReference>
<dbReference type="EMBL" id="JAVIZA010000001">
    <property type="protein sequence ID" value="MDR6166775.1"/>
    <property type="molecule type" value="Genomic_DNA"/>
</dbReference>
<name>A0ABU1HYQ4_9MICO</name>
<accession>A0ABU1HYQ4</accession>
<protein>
    <recommendedName>
        <fullName evidence="4">Lipoprotein</fullName>
    </recommendedName>
</protein>
<comment type="caution">
    <text evidence="2">The sequence shown here is derived from an EMBL/GenBank/DDBJ whole genome shotgun (WGS) entry which is preliminary data.</text>
</comment>
<gene>
    <name evidence="2" type="ORF">QE367_000979</name>
</gene>
<feature type="chain" id="PRO_5046864608" description="Lipoprotein" evidence="1">
    <location>
        <begin position="23"/>
        <end position="135"/>
    </location>
</feature>
<evidence type="ECO:0000313" key="2">
    <source>
        <dbReference type="EMBL" id="MDR6166775.1"/>
    </source>
</evidence>
<feature type="signal peptide" evidence="1">
    <location>
        <begin position="1"/>
        <end position="22"/>
    </location>
</feature>
<evidence type="ECO:0008006" key="4">
    <source>
        <dbReference type="Google" id="ProtNLM"/>
    </source>
</evidence>